<dbReference type="EMBL" id="QBLH01001439">
    <property type="protein sequence ID" value="TGZ51882.1"/>
    <property type="molecule type" value="Genomic_DNA"/>
</dbReference>
<feature type="compositionally biased region" description="Polar residues" evidence="1">
    <location>
        <begin position="206"/>
        <end position="222"/>
    </location>
</feature>
<keyword evidence="3" id="KW-1185">Reference proteome</keyword>
<feature type="region of interest" description="Disordered" evidence="1">
    <location>
        <begin position="1"/>
        <end position="33"/>
    </location>
</feature>
<evidence type="ECO:0000256" key="1">
    <source>
        <dbReference type="SAM" id="MobiDB-lite"/>
    </source>
</evidence>
<feature type="region of interest" description="Disordered" evidence="1">
    <location>
        <begin position="88"/>
        <end position="151"/>
    </location>
</feature>
<feature type="compositionally biased region" description="Basic and acidic residues" evidence="1">
    <location>
        <begin position="137"/>
        <end position="146"/>
    </location>
</feature>
<gene>
    <name evidence="2" type="ORF">DBV15_10002</name>
</gene>
<feature type="compositionally biased region" description="Basic and acidic residues" evidence="1">
    <location>
        <begin position="228"/>
        <end position="237"/>
    </location>
</feature>
<reference evidence="2 3" key="1">
    <citation type="journal article" date="2019" name="Philos. Trans. R. Soc. Lond., B, Biol. Sci.">
        <title>Ant behaviour and brain gene expression of defending hosts depend on the ecological success of the intruding social parasite.</title>
        <authorList>
            <person name="Kaur R."/>
            <person name="Stoldt M."/>
            <person name="Jongepier E."/>
            <person name="Feldmeyer B."/>
            <person name="Menzel F."/>
            <person name="Bornberg-Bauer E."/>
            <person name="Foitzik S."/>
        </authorList>
    </citation>
    <scope>NUCLEOTIDE SEQUENCE [LARGE SCALE GENOMIC DNA]</scope>
    <source>
        <tissue evidence="2">Whole body</tissue>
    </source>
</reference>
<evidence type="ECO:0000313" key="3">
    <source>
        <dbReference type="Proteomes" id="UP000310200"/>
    </source>
</evidence>
<dbReference type="Proteomes" id="UP000310200">
    <property type="component" value="Unassembled WGS sequence"/>
</dbReference>
<feature type="compositionally biased region" description="Basic and acidic residues" evidence="1">
    <location>
        <begin position="89"/>
        <end position="127"/>
    </location>
</feature>
<evidence type="ECO:0000313" key="2">
    <source>
        <dbReference type="EMBL" id="TGZ51882.1"/>
    </source>
</evidence>
<feature type="region of interest" description="Disordered" evidence="1">
    <location>
        <begin position="170"/>
        <end position="237"/>
    </location>
</feature>
<organism evidence="2 3">
    <name type="scientific">Temnothorax longispinosus</name>
    <dbReference type="NCBI Taxonomy" id="300112"/>
    <lineage>
        <taxon>Eukaryota</taxon>
        <taxon>Metazoa</taxon>
        <taxon>Ecdysozoa</taxon>
        <taxon>Arthropoda</taxon>
        <taxon>Hexapoda</taxon>
        <taxon>Insecta</taxon>
        <taxon>Pterygota</taxon>
        <taxon>Neoptera</taxon>
        <taxon>Endopterygota</taxon>
        <taxon>Hymenoptera</taxon>
        <taxon>Apocrita</taxon>
        <taxon>Aculeata</taxon>
        <taxon>Formicoidea</taxon>
        <taxon>Formicidae</taxon>
        <taxon>Myrmicinae</taxon>
        <taxon>Temnothorax</taxon>
    </lineage>
</organism>
<name>A0A4S2KPW4_9HYME</name>
<accession>A0A4S2KPW4</accession>
<dbReference type="AlphaFoldDB" id="A0A4S2KPW4"/>
<sequence>MRYRKLQPPVPSDSPEFCRNRQPPQRRGNDERSCARRNDFAVIGAEFRASAYRPDWRRFYVIAVPIPRQTRDGGFHVINQRRSLRVRGNPREVPFDPPTEKDSEETREREVLETCGGRERKRRETDQLTRWLSPRRRMSDGRHTSELRSVSRCRMRARARAIEYLGTTGRQTSGLSAREAGPQSNAYSTGPRAWRARLQRRDNNQRNKPTYDQQGVSRTTCPLNIHESPTRMREGGERDIGRAANWQEGFIRKMYGSAIIEIMRPIKTSINVSRVFAFPAEEFLLKRSRQYECILGVIEVMSLTAEQWCISANLITACPSSLETTCATTEDCVTEATIAQSCVLGANNNSCSGGCIRGREGGTSNRLRKTTVIVVRRPRDWMGESISGTGGEHVVPTILSDGRGSVDHRSVAVINVNIRHIRPKYCESDASYRYSIERYRSIFLVVRRARVPVRFAAFPRIFAYLCLSPRIFCARVCVRAVNVRGSLIMSRTSARTIDLSHARRQIAARRSPDFARRENILSFEGEEDEEGGISRVQEQR</sequence>
<proteinExistence type="predicted"/>
<protein>
    <submittedName>
        <fullName evidence="2">Uncharacterized protein</fullName>
    </submittedName>
</protein>
<comment type="caution">
    <text evidence="2">The sequence shown here is derived from an EMBL/GenBank/DDBJ whole genome shotgun (WGS) entry which is preliminary data.</text>
</comment>